<reference evidence="4 5" key="1">
    <citation type="submission" date="2015-12" db="EMBL/GenBank/DDBJ databases">
        <title>Dictyostelia acquired genes for synthesis and detection of signals that induce cell-type specialization by lateral gene transfer from prokaryotes.</title>
        <authorList>
            <person name="Gloeckner G."/>
            <person name="Schaap P."/>
        </authorList>
    </citation>
    <scope>NUCLEOTIDE SEQUENCE [LARGE SCALE GENOMIC DNA]</scope>
    <source>
        <strain evidence="4 5">TK</strain>
    </source>
</reference>
<dbReference type="Gene3D" id="2.30.29.30">
    <property type="entry name" value="Pleckstrin-homology domain (PH domain)/Phosphotyrosine-binding domain (PTB)"/>
    <property type="match status" value="1"/>
</dbReference>
<dbReference type="AlphaFoldDB" id="A0A151ZFC8"/>
<dbReference type="InterPro" id="IPR001849">
    <property type="entry name" value="PH_domain"/>
</dbReference>
<dbReference type="SUPFAM" id="SSF48371">
    <property type="entry name" value="ARM repeat"/>
    <property type="match status" value="1"/>
</dbReference>
<evidence type="ECO:0000256" key="2">
    <source>
        <dbReference type="SAM" id="MobiDB-lite"/>
    </source>
</evidence>
<keyword evidence="1" id="KW-0175">Coiled coil</keyword>
<dbReference type="InParanoid" id="A0A151ZFC8"/>
<dbReference type="PROSITE" id="PS50003">
    <property type="entry name" value="PH_DOMAIN"/>
    <property type="match status" value="1"/>
</dbReference>
<feature type="compositionally biased region" description="Low complexity" evidence="2">
    <location>
        <begin position="787"/>
        <end position="798"/>
    </location>
</feature>
<dbReference type="Pfam" id="PF00169">
    <property type="entry name" value="PH"/>
    <property type="match status" value="1"/>
</dbReference>
<proteinExistence type="predicted"/>
<dbReference type="SUPFAM" id="SSF50729">
    <property type="entry name" value="PH domain-like"/>
    <property type="match status" value="1"/>
</dbReference>
<feature type="region of interest" description="Disordered" evidence="2">
    <location>
        <begin position="671"/>
        <end position="700"/>
    </location>
</feature>
<feature type="compositionally biased region" description="Low complexity" evidence="2">
    <location>
        <begin position="676"/>
        <end position="697"/>
    </location>
</feature>
<feature type="region of interest" description="Disordered" evidence="2">
    <location>
        <begin position="780"/>
        <end position="818"/>
    </location>
</feature>
<protein>
    <recommendedName>
        <fullName evidence="3">PH domain-containing protein</fullName>
    </recommendedName>
</protein>
<gene>
    <name evidence="4" type="ORF">DLAC_06671</name>
</gene>
<comment type="caution">
    <text evidence="4">The sequence shown here is derived from an EMBL/GenBank/DDBJ whole genome shotgun (WGS) entry which is preliminary data.</text>
</comment>
<feature type="compositionally biased region" description="Low complexity" evidence="2">
    <location>
        <begin position="805"/>
        <end position="817"/>
    </location>
</feature>
<dbReference type="EMBL" id="LODT01000029">
    <property type="protein sequence ID" value="KYQ92673.1"/>
    <property type="molecule type" value="Genomic_DNA"/>
</dbReference>
<evidence type="ECO:0000313" key="4">
    <source>
        <dbReference type="EMBL" id="KYQ92673.1"/>
    </source>
</evidence>
<name>A0A151ZFC8_TIELA</name>
<dbReference type="CDD" id="cd00821">
    <property type="entry name" value="PH"/>
    <property type="match status" value="1"/>
</dbReference>
<evidence type="ECO:0000259" key="3">
    <source>
        <dbReference type="PROSITE" id="PS50003"/>
    </source>
</evidence>
<evidence type="ECO:0000256" key="1">
    <source>
        <dbReference type="SAM" id="Coils"/>
    </source>
</evidence>
<feature type="coiled-coil region" evidence="1">
    <location>
        <begin position="518"/>
        <end position="545"/>
    </location>
</feature>
<dbReference type="OMA" id="ENGKNTH"/>
<feature type="domain" description="PH" evidence="3">
    <location>
        <begin position="636"/>
        <end position="767"/>
    </location>
</feature>
<dbReference type="FunCoup" id="A0A151ZFC8">
    <property type="interactions" value="170"/>
</dbReference>
<keyword evidence="5" id="KW-1185">Reference proteome</keyword>
<dbReference type="OrthoDB" id="21444at2759"/>
<sequence>MNNYDKIIEFNRNRNSVLVDKSTINESEFKNVETIEFILQTIREKNLDSCDEILEFQEKSLALTAILCNLFKEDPKLVIGHLSLYFDIISQMLSEQSKPQENDPKYQIHNAISLTLLGTVCLLIPSNKDLLEKSLPHLINCAQYKNPQTQSIIYSILSSEIINQPKLLSNFVNELIHFSKNYSSTSFSILSSLYQYNSKDFDDNLPILIESFKETDNRIGILSIITEIAKHKPDLVIPYLNNTLKEYCFQQVSLISQFTVIVKTISYRYPFAISPLIDDMIKALDSSSDTKYSLPEFIGMCASDKTKVAFDCLMNLLNKEEQLSPPDSNVIVSTLRGLKNIQKTSPTLMLNPQVFSNFQNSDKFGGNESIASISQNIIEDITKVQSESKDKKSPDTTSLLPLLPSDESLQTNIVDKGIQHQQELSQLSKDKQQQYILNNCLSLIVDSLQLFILPTSSNIVDDKILQLNFTVASFRFTLNLSLSNYNSNNITTWLMLNSYQQYLNLPMFITTNSTLIIKDHINSEVDKQQQDQQEQQQQQQQKQESIFLNLNEIKSIHLQTMKLFQSSAITSESIDSSNVFDNNLLSPLPNNNINKSNSNNPIITIQSIDGEGSSSNQVHKSDTLSSISSIQSVSTSKSYEGVLHKKTKYLGRKTTQLFSLNEHALIGSPLHQVDDTSSTNTVTSTTTTTSSSSAAASKKNPIKNMIKNTKNKRTCIPYSEITEIVEVDPKKKEHSFVICTKKRKYLLTAPNSQEQKIWIDQIHQMLEKQSIVNTPHLTIPLTEQDDSSSSASTMTSTPTSPPTSPNIKSSSPPNKNSNLRKLKLTISQYIHYKKK</sequence>
<dbReference type="Proteomes" id="UP000076078">
    <property type="component" value="Unassembled WGS sequence"/>
</dbReference>
<accession>A0A151ZFC8</accession>
<dbReference type="InterPro" id="IPR011993">
    <property type="entry name" value="PH-like_dom_sf"/>
</dbReference>
<organism evidence="4 5">
    <name type="scientific">Tieghemostelium lacteum</name>
    <name type="common">Slime mold</name>
    <name type="synonym">Dictyostelium lacteum</name>
    <dbReference type="NCBI Taxonomy" id="361077"/>
    <lineage>
        <taxon>Eukaryota</taxon>
        <taxon>Amoebozoa</taxon>
        <taxon>Evosea</taxon>
        <taxon>Eumycetozoa</taxon>
        <taxon>Dictyostelia</taxon>
        <taxon>Dictyosteliales</taxon>
        <taxon>Raperosteliaceae</taxon>
        <taxon>Tieghemostelium</taxon>
    </lineage>
</organism>
<dbReference type="InterPro" id="IPR016024">
    <property type="entry name" value="ARM-type_fold"/>
</dbReference>
<evidence type="ECO:0000313" key="5">
    <source>
        <dbReference type="Proteomes" id="UP000076078"/>
    </source>
</evidence>
<dbReference type="SMART" id="SM00233">
    <property type="entry name" value="PH"/>
    <property type="match status" value="1"/>
</dbReference>